<protein>
    <submittedName>
        <fullName evidence="5">Phosphate butyryltransferase</fullName>
        <ecNumber evidence="5">2.3.1.19</ecNumber>
    </submittedName>
</protein>
<dbReference type="Pfam" id="PF01515">
    <property type="entry name" value="PTA_PTB"/>
    <property type="match status" value="1"/>
</dbReference>
<evidence type="ECO:0000259" key="4">
    <source>
        <dbReference type="Pfam" id="PF01515"/>
    </source>
</evidence>
<reference evidence="5 6" key="1">
    <citation type="journal article" date="2017" name="Int. J. Syst. Evol. Microbiol.">
        <title>Bacillus mangrovi sp. nov., isolated from a sediment sample from a mangrove forest.</title>
        <authorList>
            <person name="Gupta V."/>
            <person name="Singh P.K."/>
            <person name="Korpole S."/>
            <person name="Tanuku N.R.S."/>
            <person name="Pinnaka A.K."/>
        </authorList>
    </citation>
    <scope>NUCLEOTIDE SEQUENCE [LARGE SCALE GENOMIC DNA]</scope>
    <source>
        <strain evidence="5 6">KCTC 33872</strain>
    </source>
</reference>
<dbReference type="InterPro" id="IPR050500">
    <property type="entry name" value="Phos_Acetyltrans/Butyryltrans"/>
</dbReference>
<dbReference type="PANTHER" id="PTHR43356">
    <property type="entry name" value="PHOSPHATE ACETYLTRANSFERASE"/>
    <property type="match status" value="1"/>
</dbReference>
<dbReference type="Gene3D" id="3.40.718.10">
    <property type="entry name" value="Isopropylmalate Dehydrogenase"/>
    <property type="match status" value="1"/>
</dbReference>
<dbReference type="NCBIfam" id="NF006045">
    <property type="entry name" value="PRK08190.1"/>
    <property type="match status" value="1"/>
</dbReference>
<dbReference type="GO" id="GO:0019605">
    <property type="term" value="P:butyrate metabolic process"/>
    <property type="evidence" value="ECO:0007669"/>
    <property type="project" value="InterPro"/>
</dbReference>
<sequence>MKLQTVLEKAAGLQRKRIAVASADDYEIAEMVRQAMEYGIHDFLLIGDEAGIYRILEEKKISGSSLEIVHAGSPADAARIAVQAVHAKEADVLMKGSLPTAVLMKEVLNKEYGLRTGQILSHVAAFEVPLYDRLIFITDVAMNINPDLQQKVQITANAVRAASKLGVDLPKVAPVAAVEMVNPSMQATVDAASLTQMNRRGQIKGCLIDGPMALDIAVSTEAARHKGIGGEVAGQADILLMPNMEAGNVFYKSLIYFAGGKVGGIIAGASAPIVLTSRSDSAESKLYSLAMAICTA</sequence>
<evidence type="ECO:0000313" key="6">
    <source>
        <dbReference type="Proteomes" id="UP000434639"/>
    </source>
</evidence>
<name>A0A7X2S259_9BACI</name>
<dbReference type="NCBIfam" id="NF005837">
    <property type="entry name" value="PRK07742.1"/>
    <property type="match status" value="1"/>
</dbReference>
<dbReference type="InterPro" id="IPR012147">
    <property type="entry name" value="P_Ac_Bu_trans"/>
</dbReference>
<dbReference type="PANTHER" id="PTHR43356:SF2">
    <property type="entry name" value="PHOSPHATE ACETYLTRANSFERASE"/>
    <property type="match status" value="1"/>
</dbReference>
<dbReference type="OrthoDB" id="9774179at2"/>
<dbReference type="InterPro" id="IPR002505">
    <property type="entry name" value="PTA_PTB"/>
</dbReference>
<comment type="similarity">
    <text evidence="1">Belongs to the phosphate acetyltransferase and butyryltransferase family.</text>
</comment>
<dbReference type="PIRSF" id="PIRSF000428">
    <property type="entry name" value="P_Ac_trans"/>
    <property type="match status" value="1"/>
</dbReference>
<dbReference type="Proteomes" id="UP000434639">
    <property type="component" value="Unassembled WGS sequence"/>
</dbReference>
<dbReference type="SUPFAM" id="SSF53659">
    <property type="entry name" value="Isocitrate/Isopropylmalate dehydrogenase-like"/>
    <property type="match status" value="1"/>
</dbReference>
<dbReference type="NCBIfam" id="TIGR02706">
    <property type="entry name" value="P_butyryltrans"/>
    <property type="match status" value="1"/>
</dbReference>
<feature type="domain" description="Phosphate acetyl/butaryl transferase" evidence="4">
    <location>
        <begin position="55"/>
        <end position="292"/>
    </location>
</feature>
<keyword evidence="6" id="KW-1185">Reference proteome</keyword>
<organism evidence="5 6">
    <name type="scientific">Metabacillus mangrovi</name>
    <dbReference type="NCBI Taxonomy" id="1491830"/>
    <lineage>
        <taxon>Bacteria</taxon>
        <taxon>Bacillati</taxon>
        <taxon>Bacillota</taxon>
        <taxon>Bacilli</taxon>
        <taxon>Bacillales</taxon>
        <taxon>Bacillaceae</taxon>
        <taxon>Metabacillus</taxon>
    </lineage>
</organism>
<keyword evidence="2 5" id="KW-0808">Transferase</keyword>
<dbReference type="InterPro" id="IPR014079">
    <property type="entry name" value="Phosphate_butyryltransferase"/>
</dbReference>
<dbReference type="EC" id="2.3.1.19" evidence="5"/>
<accession>A0A7X2S259</accession>
<evidence type="ECO:0000256" key="3">
    <source>
        <dbReference type="ARBA" id="ARBA00023315"/>
    </source>
</evidence>
<proteinExistence type="inferred from homology"/>
<comment type="caution">
    <text evidence="5">The sequence shown here is derived from an EMBL/GenBank/DDBJ whole genome shotgun (WGS) entry which is preliminary data.</text>
</comment>
<dbReference type="GO" id="GO:0050182">
    <property type="term" value="F:phosphate butyryltransferase activity"/>
    <property type="evidence" value="ECO:0007669"/>
    <property type="project" value="UniProtKB-EC"/>
</dbReference>
<evidence type="ECO:0000256" key="2">
    <source>
        <dbReference type="ARBA" id="ARBA00022679"/>
    </source>
</evidence>
<evidence type="ECO:0000313" key="5">
    <source>
        <dbReference type="EMBL" id="MTH52337.1"/>
    </source>
</evidence>
<gene>
    <name evidence="5" type="primary">yqiS</name>
    <name evidence="5" type="ORF">GKZ89_02885</name>
</gene>
<dbReference type="EMBL" id="WMIB01000001">
    <property type="protein sequence ID" value="MTH52337.1"/>
    <property type="molecule type" value="Genomic_DNA"/>
</dbReference>
<dbReference type="RefSeq" id="WP_155110846.1">
    <property type="nucleotide sequence ID" value="NZ_WMIB01000001.1"/>
</dbReference>
<dbReference type="AlphaFoldDB" id="A0A7X2S259"/>
<keyword evidence="3 5" id="KW-0012">Acyltransferase</keyword>
<evidence type="ECO:0000256" key="1">
    <source>
        <dbReference type="ARBA" id="ARBA00005656"/>
    </source>
</evidence>